<feature type="compositionally biased region" description="Basic and acidic residues" evidence="1">
    <location>
        <begin position="103"/>
        <end position="114"/>
    </location>
</feature>
<sequence length="181" mass="19688">GRPHHNRRRDDDHSGRGRQPAPAGARLLRLEPLHGAPAAHALLLRGAVAGPRLLDLQGRAPADRRPGARRRGRRDGADLPVPGRPRVRDPPAAGVPRRRARARAGDPRHGEAARRQHALSVLPPRRRAVVPVVPGLHHEAQAGLPTLQVAARPGVAALPLLRDRRAPGRARRRRHPRADPV</sequence>
<protein>
    <submittedName>
        <fullName evidence="2">Uncharacterized protein</fullName>
    </submittedName>
</protein>
<reference evidence="2" key="1">
    <citation type="submission" date="2020-02" db="EMBL/GenBank/DDBJ databases">
        <authorList>
            <person name="Meier V. D."/>
        </authorList>
    </citation>
    <scope>NUCLEOTIDE SEQUENCE</scope>
    <source>
        <strain evidence="2">AVDCRST_MAG79</strain>
    </source>
</reference>
<organism evidence="2">
    <name type="scientific">uncultured Thermoleophilia bacterium</name>
    <dbReference type="NCBI Taxonomy" id="1497501"/>
    <lineage>
        <taxon>Bacteria</taxon>
        <taxon>Bacillati</taxon>
        <taxon>Actinomycetota</taxon>
        <taxon>Thermoleophilia</taxon>
        <taxon>environmental samples</taxon>
    </lineage>
</organism>
<gene>
    <name evidence="2" type="ORF">AVDCRST_MAG79-3051</name>
</gene>
<accession>A0A6J4UNP7</accession>
<feature type="non-terminal residue" evidence="2">
    <location>
        <position position="181"/>
    </location>
</feature>
<feature type="region of interest" description="Disordered" evidence="1">
    <location>
        <begin position="162"/>
        <end position="181"/>
    </location>
</feature>
<dbReference type="AlphaFoldDB" id="A0A6J4UNP7"/>
<feature type="region of interest" description="Disordered" evidence="1">
    <location>
        <begin position="1"/>
        <end position="30"/>
    </location>
</feature>
<feature type="non-terminal residue" evidence="2">
    <location>
        <position position="1"/>
    </location>
</feature>
<name>A0A6J4UNP7_9ACTN</name>
<feature type="region of interest" description="Disordered" evidence="1">
    <location>
        <begin position="51"/>
        <end position="116"/>
    </location>
</feature>
<evidence type="ECO:0000313" key="2">
    <source>
        <dbReference type="EMBL" id="CAA9555477.1"/>
    </source>
</evidence>
<feature type="compositionally biased region" description="Basic residues" evidence="1">
    <location>
        <begin position="167"/>
        <end position="181"/>
    </location>
</feature>
<evidence type="ECO:0000256" key="1">
    <source>
        <dbReference type="SAM" id="MobiDB-lite"/>
    </source>
</evidence>
<dbReference type="EMBL" id="CADCWC010000486">
    <property type="protein sequence ID" value="CAA9555477.1"/>
    <property type="molecule type" value="Genomic_DNA"/>
</dbReference>
<proteinExistence type="predicted"/>